<accession>A0AAV5I2F7</accession>
<reference evidence="2 3" key="1">
    <citation type="journal article" date="2021" name="Commun. Biol.">
        <title>The genome of Shorea leprosula (Dipterocarpaceae) highlights the ecological relevance of drought in aseasonal tropical rainforests.</title>
        <authorList>
            <person name="Ng K.K.S."/>
            <person name="Kobayashi M.J."/>
            <person name="Fawcett J.A."/>
            <person name="Hatakeyama M."/>
            <person name="Paape T."/>
            <person name="Ng C.H."/>
            <person name="Ang C.C."/>
            <person name="Tnah L.H."/>
            <person name="Lee C.T."/>
            <person name="Nishiyama T."/>
            <person name="Sese J."/>
            <person name="O'Brien M.J."/>
            <person name="Copetti D."/>
            <person name="Mohd Noor M.I."/>
            <person name="Ong R.C."/>
            <person name="Putra M."/>
            <person name="Sireger I.Z."/>
            <person name="Indrioko S."/>
            <person name="Kosugi Y."/>
            <person name="Izuno A."/>
            <person name="Isagi Y."/>
            <person name="Lee S.L."/>
            <person name="Shimizu K.K."/>
        </authorList>
    </citation>
    <scope>NUCLEOTIDE SEQUENCE [LARGE SCALE GENOMIC DNA]</scope>
    <source>
        <strain evidence="2">214</strain>
    </source>
</reference>
<dbReference type="Proteomes" id="UP001054252">
    <property type="component" value="Unassembled WGS sequence"/>
</dbReference>
<feature type="compositionally biased region" description="Polar residues" evidence="1">
    <location>
        <begin position="1"/>
        <end position="18"/>
    </location>
</feature>
<evidence type="ECO:0000313" key="3">
    <source>
        <dbReference type="Proteomes" id="UP001054252"/>
    </source>
</evidence>
<dbReference type="EMBL" id="BPVZ01000009">
    <property type="protein sequence ID" value="GKU95303.1"/>
    <property type="molecule type" value="Genomic_DNA"/>
</dbReference>
<feature type="region of interest" description="Disordered" evidence="1">
    <location>
        <begin position="1"/>
        <end position="21"/>
    </location>
</feature>
<name>A0AAV5I2F7_9ROSI</name>
<gene>
    <name evidence="2" type="ORF">SLEP1_g8678</name>
</gene>
<sequence>MDRITKTSPSTLPSNVDSPRTLKDKKKNLLSRFCLSHPSNNMPQGTLELLLVSAKGLENTDFLCKCLS</sequence>
<evidence type="ECO:0000313" key="2">
    <source>
        <dbReference type="EMBL" id="GKU95303.1"/>
    </source>
</evidence>
<keyword evidence="3" id="KW-1185">Reference proteome</keyword>
<organism evidence="2 3">
    <name type="scientific">Rubroshorea leprosula</name>
    <dbReference type="NCBI Taxonomy" id="152421"/>
    <lineage>
        <taxon>Eukaryota</taxon>
        <taxon>Viridiplantae</taxon>
        <taxon>Streptophyta</taxon>
        <taxon>Embryophyta</taxon>
        <taxon>Tracheophyta</taxon>
        <taxon>Spermatophyta</taxon>
        <taxon>Magnoliopsida</taxon>
        <taxon>eudicotyledons</taxon>
        <taxon>Gunneridae</taxon>
        <taxon>Pentapetalae</taxon>
        <taxon>rosids</taxon>
        <taxon>malvids</taxon>
        <taxon>Malvales</taxon>
        <taxon>Dipterocarpaceae</taxon>
        <taxon>Rubroshorea</taxon>
    </lineage>
</organism>
<evidence type="ECO:0000256" key="1">
    <source>
        <dbReference type="SAM" id="MobiDB-lite"/>
    </source>
</evidence>
<dbReference type="AlphaFoldDB" id="A0AAV5I2F7"/>
<comment type="caution">
    <text evidence="2">The sequence shown here is derived from an EMBL/GenBank/DDBJ whole genome shotgun (WGS) entry which is preliminary data.</text>
</comment>
<protein>
    <submittedName>
        <fullName evidence="2">Uncharacterized protein</fullName>
    </submittedName>
</protein>
<proteinExistence type="predicted"/>